<organism evidence="2 3">
    <name type="scientific">Lagenidium giganteum</name>
    <dbReference type="NCBI Taxonomy" id="4803"/>
    <lineage>
        <taxon>Eukaryota</taxon>
        <taxon>Sar</taxon>
        <taxon>Stramenopiles</taxon>
        <taxon>Oomycota</taxon>
        <taxon>Peronosporomycetes</taxon>
        <taxon>Pythiales</taxon>
        <taxon>Pythiaceae</taxon>
    </lineage>
</organism>
<keyword evidence="3" id="KW-1185">Reference proteome</keyword>
<dbReference type="Gene3D" id="3.40.50.1820">
    <property type="entry name" value="alpha/beta hydrolase"/>
    <property type="match status" value="1"/>
</dbReference>
<gene>
    <name evidence="2" type="ORF">N0F65_006138</name>
</gene>
<evidence type="ECO:0000256" key="1">
    <source>
        <dbReference type="SAM" id="SignalP"/>
    </source>
</evidence>
<name>A0AAV2Z1T2_9STRA</name>
<proteinExistence type="predicted"/>
<sequence>MAFGWIVKASLLGLAVACGTHSAAATTKSDDMISRVLRDLRDAVSLQLQLTVKRDAMEINAQHRMDAIAQIVTDSEDPTKHALSGFAVIHGSDSTAIWQMNNNVPTISTQATGAERSESQCVPIEALPPFQQLFDAIATSAPESSSTISCAGGHTYAMEFAGEPYVLCVVDTAGISIVSSDIELQVAFSSDALLPLPSETTESRCERLPALTIPDSANPTKVLPARRNLREAACSCRGRRRPCVFFHGMDVAQDRGLQDDSPFFGDIKNHAPCCSSVKFAFLNTVDFGWNDAHLQKRTCELALQAAGHGSNAPNRTISDTIVVAHSMGNLMLASAIANGHCQMDASSDWVALSAPMKGSMGADLQRKICDGGDVGKDIVKAVSQLFGQCPASVARRSLVYQGETYCSPALDQAYSAAQAVYRQHVSAAVCSESFMGLLSKDQLPLMLGGAIIPHKSKQNDGVVEFQSCLGGLASEPFHDHFTSRFYRAKLNHIDTRFAHGDALFNSAQKPVKWFECLL</sequence>
<accession>A0AAV2Z1T2</accession>
<dbReference type="Proteomes" id="UP001146120">
    <property type="component" value="Unassembled WGS sequence"/>
</dbReference>
<comment type="caution">
    <text evidence="2">The sequence shown here is derived from an EMBL/GenBank/DDBJ whole genome shotgun (WGS) entry which is preliminary data.</text>
</comment>
<evidence type="ECO:0000313" key="2">
    <source>
        <dbReference type="EMBL" id="DBA00938.1"/>
    </source>
</evidence>
<dbReference type="PANTHER" id="PTHR22538">
    <property type="entry name" value="CILIA- AND FLAGELLA-ASSOCIATED PROTEIN 74"/>
    <property type="match status" value="1"/>
</dbReference>
<dbReference type="InterPro" id="IPR029058">
    <property type="entry name" value="AB_hydrolase_fold"/>
</dbReference>
<dbReference type="AlphaFoldDB" id="A0AAV2Z1T2"/>
<protein>
    <submittedName>
        <fullName evidence="2">Uncharacterized protein</fullName>
    </submittedName>
</protein>
<feature type="chain" id="PRO_5043662947" evidence="1">
    <location>
        <begin position="18"/>
        <end position="518"/>
    </location>
</feature>
<evidence type="ECO:0000313" key="3">
    <source>
        <dbReference type="Proteomes" id="UP001146120"/>
    </source>
</evidence>
<keyword evidence="1" id="KW-0732">Signal</keyword>
<feature type="signal peptide" evidence="1">
    <location>
        <begin position="1"/>
        <end position="17"/>
    </location>
</feature>
<dbReference type="EMBL" id="DAKRPA010000056">
    <property type="protein sequence ID" value="DBA00938.1"/>
    <property type="molecule type" value="Genomic_DNA"/>
</dbReference>
<dbReference type="PANTHER" id="PTHR22538:SF1">
    <property type="entry name" value="VWFD DOMAIN-CONTAINING PROTEIN"/>
    <property type="match status" value="1"/>
</dbReference>
<reference evidence="2" key="2">
    <citation type="journal article" date="2023" name="Microbiol Resour">
        <title>Decontamination and Annotation of the Draft Genome Sequence of the Oomycete Lagenidium giganteum ARSEF 373.</title>
        <authorList>
            <person name="Morgan W.R."/>
            <person name="Tartar A."/>
        </authorList>
    </citation>
    <scope>NUCLEOTIDE SEQUENCE</scope>
    <source>
        <strain evidence="2">ARSEF 373</strain>
    </source>
</reference>
<reference evidence="2" key="1">
    <citation type="submission" date="2022-11" db="EMBL/GenBank/DDBJ databases">
        <authorList>
            <person name="Morgan W.R."/>
            <person name="Tartar A."/>
        </authorList>
    </citation>
    <scope>NUCLEOTIDE SEQUENCE</scope>
    <source>
        <strain evidence="2">ARSEF 373</strain>
    </source>
</reference>